<keyword evidence="6" id="KW-1185">Reference proteome</keyword>
<protein>
    <submittedName>
        <fullName evidence="5">Indoleamine 2,3-dioxygenase</fullName>
    </submittedName>
</protein>
<dbReference type="InterPro" id="IPR037217">
    <property type="entry name" value="Trp/Indoleamine_2_3_dOase-like"/>
</dbReference>
<dbReference type="Proteomes" id="UP000266272">
    <property type="component" value="Unassembled WGS sequence"/>
</dbReference>
<gene>
    <name evidence="5" type="ORF">TARUN_6939</name>
</gene>
<accession>A0A395NGT0</accession>
<reference evidence="5 6" key="1">
    <citation type="journal article" date="2018" name="PLoS Pathog.">
        <title>Evolution of structural diversity of trichothecenes, a family of toxins produced by plant pathogenic and entomopathogenic fungi.</title>
        <authorList>
            <person name="Proctor R.H."/>
            <person name="McCormick S.P."/>
            <person name="Kim H.S."/>
            <person name="Cardoza R.E."/>
            <person name="Stanley A.M."/>
            <person name="Lindo L."/>
            <person name="Kelly A."/>
            <person name="Brown D.W."/>
            <person name="Lee T."/>
            <person name="Vaughan M.M."/>
            <person name="Alexander N.J."/>
            <person name="Busman M."/>
            <person name="Gutierrez S."/>
        </authorList>
    </citation>
    <scope>NUCLEOTIDE SEQUENCE [LARGE SCALE GENOMIC DNA]</scope>
    <source>
        <strain evidence="5 6">IBT 40837</strain>
    </source>
</reference>
<name>A0A395NGT0_TRIAR</name>
<evidence type="ECO:0000313" key="6">
    <source>
        <dbReference type="Proteomes" id="UP000266272"/>
    </source>
</evidence>
<sequence length="463" mass="52093">MNSQSSSRAADVPEVALQDFNVDRRTGFVPPHMPLPRLPAEWEMWEATSDAARWQKLKAAEQLLVLDGPQKLVEEEKALAWRKRVDKMPVLSVENIKGNRRALRRAHGVLSSIVQFYAHTIPSSEPIIIPRSLTVPLLRVSKELQHAPFITYSDHALHNWSHKELQDEAALPTSDNLQSQLTFTGTPDENELYMTDVRLELKGAVAIELLRLATDEIEGGNENNVRIAEYLNQTAGVIEKMKDMLMSLKKLVRPEIFYHEVRPWLVGAGDDIWGRSWTWEDHEKVEGSEVMLTKISGPTAGQSPLVPALDAYLGIKEDDRKSLFLDRVRGYMDHEHEEFLQSLRSKNQTIRSFVKKIAKEQGVGSSVLLAYNAAIQAMKSFRDEHLIIVTLYVILPSKKKTRNVIGATSSATIENGVVQGDTSCKDVTETAKGRTGDEKKEDPAVQLMKGLKGFRDHTDQTCL</sequence>
<dbReference type="Gene3D" id="1.20.58.480">
    <property type="match status" value="1"/>
</dbReference>
<evidence type="ECO:0000256" key="2">
    <source>
        <dbReference type="ARBA" id="ARBA00022723"/>
    </source>
</evidence>
<dbReference type="GO" id="GO:0033754">
    <property type="term" value="F:indoleamine 2,3-dioxygenase activity"/>
    <property type="evidence" value="ECO:0007669"/>
    <property type="project" value="TreeGrafter"/>
</dbReference>
<evidence type="ECO:0000313" key="5">
    <source>
        <dbReference type="EMBL" id="RFU75302.1"/>
    </source>
</evidence>
<evidence type="ECO:0000256" key="3">
    <source>
        <dbReference type="ARBA" id="ARBA00023004"/>
    </source>
</evidence>
<keyword evidence="2 4" id="KW-0479">Metal-binding</keyword>
<keyword evidence="4" id="KW-0349">Heme</keyword>
<keyword evidence="5" id="KW-0560">Oxidoreductase</keyword>
<dbReference type="OrthoDB" id="540174at2759"/>
<dbReference type="Pfam" id="PF01231">
    <property type="entry name" value="IDO"/>
    <property type="match status" value="1"/>
</dbReference>
<dbReference type="GO" id="GO:0020037">
    <property type="term" value="F:heme binding"/>
    <property type="evidence" value="ECO:0007669"/>
    <property type="project" value="InterPro"/>
</dbReference>
<dbReference type="EMBL" id="PXOA01000450">
    <property type="protein sequence ID" value="RFU75302.1"/>
    <property type="molecule type" value="Genomic_DNA"/>
</dbReference>
<dbReference type="InterPro" id="IPR000898">
    <property type="entry name" value="Indolamine_dOase"/>
</dbReference>
<dbReference type="SUPFAM" id="SSF140959">
    <property type="entry name" value="Indolic compounds 2,3-dioxygenase-like"/>
    <property type="match status" value="1"/>
</dbReference>
<dbReference type="PANTHER" id="PTHR28657">
    <property type="entry name" value="INDOLEAMINE 2,3-DIOXYGENASE"/>
    <property type="match status" value="1"/>
</dbReference>
<dbReference type="GO" id="GO:0019441">
    <property type="term" value="P:L-tryptophan catabolic process to kynurenine"/>
    <property type="evidence" value="ECO:0007669"/>
    <property type="project" value="InterPro"/>
</dbReference>
<feature type="binding site" description="proximal binding residue" evidence="4">
    <location>
        <position position="385"/>
    </location>
    <ligand>
        <name>heme b</name>
        <dbReference type="ChEBI" id="CHEBI:60344"/>
    </ligand>
    <ligandPart>
        <name>Fe</name>
        <dbReference type="ChEBI" id="CHEBI:18248"/>
    </ligandPart>
</feature>
<comment type="caution">
    <text evidence="5">The sequence shown here is derived from an EMBL/GenBank/DDBJ whole genome shotgun (WGS) entry which is preliminary data.</text>
</comment>
<keyword evidence="5" id="KW-0223">Dioxygenase</keyword>
<keyword evidence="3 4" id="KW-0408">Iron</keyword>
<proteinExistence type="inferred from homology"/>
<comment type="similarity">
    <text evidence="1">Belongs to the indoleamine 2,3-dioxygenase family.</text>
</comment>
<dbReference type="GO" id="GO:0034354">
    <property type="term" value="P:'de novo' NAD+ biosynthetic process from L-tryptophan"/>
    <property type="evidence" value="ECO:0007669"/>
    <property type="project" value="TreeGrafter"/>
</dbReference>
<evidence type="ECO:0000256" key="4">
    <source>
        <dbReference type="PIRSR" id="PIRSR600898-1"/>
    </source>
</evidence>
<organism evidence="5 6">
    <name type="scientific">Trichoderma arundinaceum</name>
    <dbReference type="NCBI Taxonomy" id="490622"/>
    <lineage>
        <taxon>Eukaryota</taxon>
        <taxon>Fungi</taxon>
        <taxon>Dikarya</taxon>
        <taxon>Ascomycota</taxon>
        <taxon>Pezizomycotina</taxon>
        <taxon>Sordariomycetes</taxon>
        <taxon>Hypocreomycetidae</taxon>
        <taxon>Hypocreales</taxon>
        <taxon>Hypocreaceae</taxon>
        <taxon>Trichoderma</taxon>
    </lineage>
</organism>
<dbReference type="STRING" id="490622.A0A395NGT0"/>
<dbReference type="GO" id="GO:0005737">
    <property type="term" value="C:cytoplasm"/>
    <property type="evidence" value="ECO:0007669"/>
    <property type="project" value="TreeGrafter"/>
</dbReference>
<dbReference type="AlphaFoldDB" id="A0A395NGT0"/>
<dbReference type="GO" id="GO:0046872">
    <property type="term" value="F:metal ion binding"/>
    <property type="evidence" value="ECO:0007669"/>
    <property type="project" value="UniProtKB-KW"/>
</dbReference>
<dbReference type="PANTHER" id="PTHR28657:SF5">
    <property type="entry name" value="INDOLEAMINE 2,3-DIOXYGENASE"/>
    <property type="match status" value="1"/>
</dbReference>
<evidence type="ECO:0000256" key="1">
    <source>
        <dbReference type="ARBA" id="ARBA00007119"/>
    </source>
</evidence>